<dbReference type="PATRIC" id="fig|999408.3.peg.6096"/>
<dbReference type="RefSeq" id="WP_002595089.1">
    <property type="nucleotide sequence ID" value="NZ_KB851002.1"/>
</dbReference>
<evidence type="ECO:0000256" key="8">
    <source>
        <dbReference type="PIRSR" id="PIRSR602481-2"/>
    </source>
</evidence>
<dbReference type="PANTHER" id="PTHR33202">
    <property type="entry name" value="ZINC UPTAKE REGULATION PROTEIN"/>
    <property type="match status" value="1"/>
</dbReference>
<accession>A0A0E2HEW8</accession>
<keyword evidence="6" id="KW-0804">Transcription</keyword>
<name>A0A0E2HEW8_9FIRM</name>
<feature type="binding site" evidence="7">
    <location>
        <position position="133"/>
    </location>
    <ligand>
        <name>Zn(2+)</name>
        <dbReference type="ChEBI" id="CHEBI:29105"/>
    </ligand>
</feature>
<evidence type="ECO:0000256" key="6">
    <source>
        <dbReference type="ARBA" id="ARBA00023163"/>
    </source>
</evidence>
<dbReference type="Gene3D" id="1.10.10.10">
    <property type="entry name" value="Winged helix-like DNA-binding domain superfamily/Winged helix DNA-binding domain"/>
    <property type="match status" value="1"/>
</dbReference>
<dbReference type="GO" id="GO:0045892">
    <property type="term" value="P:negative regulation of DNA-templated transcription"/>
    <property type="evidence" value="ECO:0007669"/>
    <property type="project" value="TreeGrafter"/>
</dbReference>
<comment type="cofactor">
    <cofactor evidence="7">
        <name>Zn(2+)</name>
        <dbReference type="ChEBI" id="CHEBI:29105"/>
    </cofactor>
    <text evidence="7">Binds 1 zinc ion per subunit.</text>
</comment>
<evidence type="ECO:0000256" key="2">
    <source>
        <dbReference type="ARBA" id="ARBA00022491"/>
    </source>
</evidence>
<dbReference type="HOGENOM" id="CLU_096072_5_2_9"/>
<evidence type="ECO:0008006" key="11">
    <source>
        <dbReference type="Google" id="ProtNLM"/>
    </source>
</evidence>
<evidence type="ECO:0000256" key="5">
    <source>
        <dbReference type="ARBA" id="ARBA00023125"/>
    </source>
</evidence>
<keyword evidence="7" id="KW-0479">Metal-binding</keyword>
<dbReference type="Gene3D" id="3.30.1490.190">
    <property type="match status" value="1"/>
</dbReference>
<feature type="binding site" evidence="7">
    <location>
        <position position="136"/>
    </location>
    <ligand>
        <name>Zn(2+)</name>
        <dbReference type="ChEBI" id="CHEBI:29105"/>
    </ligand>
</feature>
<dbReference type="GO" id="GO:0003700">
    <property type="term" value="F:DNA-binding transcription factor activity"/>
    <property type="evidence" value="ECO:0007669"/>
    <property type="project" value="InterPro"/>
</dbReference>
<dbReference type="InterPro" id="IPR036388">
    <property type="entry name" value="WH-like_DNA-bd_sf"/>
</dbReference>
<protein>
    <recommendedName>
        <fullName evidence="11">Fur family transcriptional regulator, ferric uptake regulator</fullName>
    </recommendedName>
</protein>
<sequence>MAQKAQYKTKQMKELLSYLESVRGNHVTVGDIYTHFESEGITVGTTTIYRHLERMVEQGIVVRYVIDGTNSACFEYVGERADGRQPVSFHCKCKKCGKLIHLQCNEAENLGQHMLEHHDFEMDSRRTVFYGICGDCRGSKS</sequence>
<evidence type="ECO:0000256" key="3">
    <source>
        <dbReference type="ARBA" id="ARBA00022833"/>
    </source>
</evidence>
<feature type="binding site" evidence="7">
    <location>
        <position position="96"/>
    </location>
    <ligand>
        <name>Zn(2+)</name>
        <dbReference type="ChEBI" id="CHEBI:29105"/>
    </ligand>
</feature>
<dbReference type="Pfam" id="PF01475">
    <property type="entry name" value="FUR"/>
    <property type="match status" value="1"/>
</dbReference>
<evidence type="ECO:0000256" key="7">
    <source>
        <dbReference type="PIRSR" id="PIRSR602481-1"/>
    </source>
</evidence>
<dbReference type="EMBL" id="AGYR01000081">
    <property type="protein sequence ID" value="ENZ05314.1"/>
    <property type="molecule type" value="Genomic_DNA"/>
</dbReference>
<gene>
    <name evidence="9" type="ORF">HMPREF1090_05689</name>
</gene>
<keyword evidence="3 7" id="KW-0862">Zinc</keyword>
<keyword evidence="2" id="KW-0678">Repressor</keyword>
<dbReference type="SUPFAM" id="SSF46785">
    <property type="entry name" value="Winged helix' DNA-binding domain"/>
    <property type="match status" value="1"/>
</dbReference>
<evidence type="ECO:0000256" key="1">
    <source>
        <dbReference type="ARBA" id="ARBA00007957"/>
    </source>
</evidence>
<dbReference type="GO" id="GO:0000976">
    <property type="term" value="F:transcription cis-regulatory region binding"/>
    <property type="evidence" value="ECO:0007669"/>
    <property type="project" value="TreeGrafter"/>
</dbReference>
<dbReference type="PANTHER" id="PTHR33202:SF7">
    <property type="entry name" value="FERRIC UPTAKE REGULATION PROTEIN"/>
    <property type="match status" value="1"/>
</dbReference>
<dbReference type="InterPro" id="IPR043135">
    <property type="entry name" value="Fur_C"/>
</dbReference>
<evidence type="ECO:0000313" key="9">
    <source>
        <dbReference type="EMBL" id="ENZ05314.1"/>
    </source>
</evidence>
<proteinExistence type="inferred from homology"/>
<keyword evidence="5" id="KW-0238">DNA-binding</keyword>
<dbReference type="GO" id="GO:0008270">
    <property type="term" value="F:zinc ion binding"/>
    <property type="evidence" value="ECO:0007669"/>
    <property type="project" value="TreeGrafter"/>
</dbReference>
<comment type="cofactor">
    <cofactor evidence="8">
        <name>Mn(2+)</name>
        <dbReference type="ChEBI" id="CHEBI:29035"/>
    </cofactor>
    <cofactor evidence="8">
        <name>Fe(2+)</name>
        <dbReference type="ChEBI" id="CHEBI:29033"/>
    </cofactor>
    <text evidence="8">Binds 1 Mn(2+) or Fe(2+) ion per subunit.</text>
</comment>
<feature type="binding site" evidence="8">
    <location>
        <position position="108"/>
    </location>
    <ligand>
        <name>Fe cation</name>
        <dbReference type="ChEBI" id="CHEBI:24875"/>
    </ligand>
</feature>
<evidence type="ECO:0000256" key="4">
    <source>
        <dbReference type="ARBA" id="ARBA00023015"/>
    </source>
</evidence>
<dbReference type="Proteomes" id="UP000013085">
    <property type="component" value="Unassembled WGS sequence"/>
</dbReference>
<keyword evidence="8" id="KW-0408">Iron</keyword>
<feature type="binding site" evidence="7">
    <location>
        <position position="93"/>
    </location>
    <ligand>
        <name>Zn(2+)</name>
        <dbReference type="ChEBI" id="CHEBI:29105"/>
    </ligand>
</feature>
<dbReference type="InterPro" id="IPR036390">
    <property type="entry name" value="WH_DNA-bd_sf"/>
</dbReference>
<comment type="similarity">
    <text evidence="1">Belongs to the Fur family.</text>
</comment>
<dbReference type="InterPro" id="IPR002481">
    <property type="entry name" value="FUR"/>
</dbReference>
<comment type="caution">
    <text evidence="9">The sequence shown here is derived from an EMBL/GenBank/DDBJ whole genome shotgun (WGS) entry which is preliminary data.</text>
</comment>
<dbReference type="AlphaFoldDB" id="A0A0E2HEW8"/>
<evidence type="ECO:0000313" key="10">
    <source>
        <dbReference type="Proteomes" id="UP000013085"/>
    </source>
</evidence>
<reference evidence="9 10" key="1">
    <citation type="submission" date="2013-01" db="EMBL/GenBank/DDBJ databases">
        <title>The Genome Sequence of Clostridium clostridioforme 90A8.</title>
        <authorList>
            <consortium name="The Broad Institute Genome Sequencing Platform"/>
            <person name="Earl A."/>
            <person name="Ward D."/>
            <person name="Feldgarden M."/>
            <person name="Gevers D."/>
            <person name="Courvalin P."/>
            <person name="Lambert T."/>
            <person name="Walker B."/>
            <person name="Young S.K."/>
            <person name="Zeng Q."/>
            <person name="Gargeya S."/>
            <person name="Fitzgerald M."/>
            <person name="Haas B."/>
            <person name="Abouelleil A."/>
            <person name="Alvarado L."/>
            <person name="Arachchi H.M."/>
            <person name="Berlin A.M."/>
            <person name="Chapman S.B."/>
            <person name="Dewar J."/>
            <person name="Goldberg J."/>
            <person name="Griggs A."/>
            <person name="Gujja S."/>
            <person name="Hansen M."/>
            <person name="Howarth C."/>
            <person name="Imamovic A."/>
            <person name="Larimer J."/>
            <person name="McCowan C."/>
            <person name="Murphy C."/>
            <person name="Neiman D."/>
            <person name="Pearson M."/>
            <person name="Priest M."/>
            <person name="Roberts A."/>
            <person name="Saif S."/>
            <person name="Shea T."/>
            <person name="Sisk P."/>
            <person name="Sykes S."/>
            <person name="Wortman J."/>
            <person name="Nusbaum C."/>
            <person name="Birren B."/>
        </authorList>
    </citation>
    <scope>NUCLEOTIDE SEQUENCE [LARGE SCALE GENOMIC DNA]</scope>
    <source>
        <strain evidence="9 10">90A8</strain>
    </source>
</reference>
<dbReference type="GO" id="GO:1900376">
    <property type="term" value="P:regulation of secondary metabolite biosynthetic process"/>
    <property type="evidence" value="ECO:0007669"/>
    <property type="project" value="TreeGrafter"/>
</dbReference>
<organism evidence="9 10">
    <name type="scientific">[Clostridium] clostridioforme 90A8</name>
    <dbReference type="NCBI Taxonomy" id="999408"/>
    <lineage>
        <taxon>Bacteria</taxon>
        <taxon>Bacillati</taxon>
        <taxon>Bacillota</taxon>
        <taxon>Clostridia</taxon>
        <taxon>Lachnospirales</taxon>
        <taxon>Lachnospiraceae</taxon>
        <taxon>Enterocloster</taxon>
    </lineage>
</organism>
<keyword evidence="4" id="KW-0805">Transcription regulation</keyword>